<dbReference type="GO" id="GO:0003723">
    <property type="term" value="F:RNA binding"/>
    <property type="evidence" value="ECO:0007669"/>
    <property type="project" value="UniProtKB-UniRule"/>
</dbReference>
<keyword evidence="7" id="KW-1185">Reference proteome</keyword>
<accession>A0A0C2HB04</accession>
<dbReference type="SUPFAM" id="SSF75471">
    <property type="entry name" value="YhbY-like"/>
    <property type="match status" value="1"/>
</dbReference>
<feature type="domain" description="CRM" evidence="3">
    <location>
        <begin position="2"/>
        <end position="98"/>
    </location>
</feature>
<dbReference type="InterPro" id="IPR001890">
    <property type="entry name" value="RNA-binding_CRM"/>
</dbReference>
<dbReference type="NCBIfam" id="TIGR00253">
    <property type="entry name" value="RNA_bind_YhbY"/>
    <property type="match status" value="1"/>
</dbReference>
<evidence type="ECO:0000313" key="6">
    <source>
        <dbReference type="Proteomes" id="UP000031546"/>
    </source>
</evidence>
<evidence type="ECO:0000259" key="3">
    <source>
        <dbReference type="PROSITE" id="PS51295"/>
    </source>
</evidence>
<dbReference type="InterPro" id="IPR017924">
    <property type="entry name" value="RNA-binding_YhbY"/>
</dbReference>
<reference evidence="4 6" key="1">
    <citation type="submission" date="2015-01" db="EMBL/GenBank/DDBJ databases">
        <title>Genome sequences of high lactate-tolerant strain Salinicoccus roseus W12 with industrial interest.</title>
        <authorList>
            <person name="Wang H."/>
            <person name="Yu B."/>
        </authorList>
    </citation>
    <scope>NUCLEOTIDE SEQUENCE [LARGE SCALE GENOMIC DNA]</scope>
    <source>
        <strain evidence="4 6">W12</strain>
    </source>
</reference>
<dbReference type="PROSITE" id="PS51295">
    <property type="entry name" value="CRM"/>
    <property type="match status" value="1"/>
</dbReference>
<dbReference type="STRING" id="45670.SN16_04875"/>
<organism evidence="4 6">
    <name type="scientific">Salinicoccus roseus</name>
    <dbReference type="NCBI Taxonomy" id="45670"/>
    <lineage>
        <taxon>Bacteria</taxon>
        <taxon>Bacillati</taxon>
        <taxon>Bacillota</taxon>
        <taxon>Bacilli</taxon>
        <taxon>Bacillales</taxon>
        <taxon>Staphylococcaceae</taxon>
        <taxon>Salinicoccus</taxon>
    </lineage>
</organism>
<evidence type="ECO:0000313" key="4">
    <source>
        <dbReference type="EMBL" id="KIH70900.1"/>
    </source>
</evidence>
<dbReference type="OrthoDB" id="9797519at2"/>
<evidence type="ECO:0000313" key="5">
    <source>
        <dbReference type="EMBL" id="MDB0580116.1"/>
    </source>
</evidence>
<dbReference type="SMART" id="SM01103">
    <property type="entry name" value="CRS1_YhbY"/>
    <property type="match status" value="1"/>
</dbReference>
<reference evidence="7" key="2">
    <citation type="submission" date="2020-04" db="EMBL/GenBank/DDBJ databases">
        <title>Genome analysis and biological profiling of marine Cellulosimicrobium funkei MOSEL-ME6.</title>
        <authorList>
            <person name="Tanveer F."/>
            <person name="Xie Y."/>
            <person name="Shinwari Z.K."/>
        </authorList>
    </citation>
    <scope>NUCLEOTIDE SEQUENCE [LARGE SCALE GENOMIC DNA]</scope>
    <source>
        <strain evidence="7">MOSEL-ME25</strain>
    </source>
</reference>
<proteinExistence type="predicted"/>
<dbReference type="RefSeq" id="WP_040105502.1">
    <property type="nucleotide sequence ID" value="NZ_JABEVU030000001.1"/>
</dbReference>
<protein>
    <submittedName>
        <fullName evidence="4 5">RNA-binding protein</fullName>
    </submittedName>
</protein>
<keyword evidence="1 2" id="KW-0694">RNA-binding</keyword>
<gene>
    <name evidence="5" type="primary">yhbY</name>
    <name evidence="5" type="ORF">F7P68_0006210</name>
    <name evidence="4" type="ORF">SN16_04875</name>
</gene>
<dbReference type="InterPro" id="IPR035920">
    <property type="entry name" value="YhbY-like_sf"/>
</dbReference>
<dbReference type="Proteomes" id="UP000527860">
    <property type="component" value="Unassembled WGS sequence"/>
</dbReference>
<dbReference type="AlphaFoldDB" id="A0A0C2HB04"/>
<evidence type="ECO:0000256" key="1">
    <source>
        <dbReference type="ARBA" id="ARBA00022884"/>
    </source>
</evidence>
<comment type="caution">
    <text evidence="4">The sequence shown here is derived from an EMBL/GenBank/DDBJ whole genome shotgun (WGS) entry which is preliminary data.</text>
</comment>
<evidence type="ECO:0000256" key="2">
    <source>
        <dbReference type="PROSITE-ProRule" id="PRU00626"/>
    </source>
</evidence>
<sequence length="98" mass="11158">MNKLSSRQVKQLKSKAHHLNPIFQVGKNGVNDNFLEQIDDVLEKRELIKISILQNCLEDKDNIASQISEGTESHIVTVIGNTIVLYRESKENKKIELS</sequence>
<reference evidence="5 7" key="4">
    <citation type="submission" date="2022-12" db="EMBL/GenBank/DDBJ databases">
        <title>Genome analysis and biological profiling of marine Salinicoccus roseus MOSEL-ME25.</title>
        <authorList>
            <person name="Mirza F.T."/>
            <person name="Xie Y."/>
            <person name="Shinwari Z.K."/>
        </authorList>
    </citation>
    <scope>NUCLEOTIDE SEQUENCE [LARGE SCALE GENOMIC DNA]</scope>
    <source>
        <strain evidence="5 7">MOSEL-ME25</strain>
    </source>
</reference>
<evidence type="ECO:0000313" key="7">
    <source>
        <dbReference type="Proteomes" id="UP000527860"/>
    </source>
</evidence>
<dbReference type="EMBL" id="JABEVU030000001">
    <property type="protein sequence ID" value="MDB0580116.1"/>
    <property type="molecule type" value="Genomic_DNA"/>
</dbReference>
<dbReference type="PANTHER" id="PTHR40065:SF3">
    <property type="entry name" value="RNA-BINDING PROTEIN YHBY"/>
    <property type="match status" value="1"/>
</dbReference>
<dbReference type="InterPro" id="IPR051925">
    <property type="entry name" value="RNA-binding_domain"/>
</dbReference>
<dbReference type="EMBL" id="JXII01000004">
    <property type="protein sequence ID" value="KIH70900.1"/>
    <property type="molecule type" value="Genomic_DNA"/>
</dbReference>
<name>A0A0C2HB04_9STAP</name>
<dbReference type="Gene3D" id="3.30.110.60">
    <property type="entry name" value="YhbY-like"/>
    <property type="match status" value="1"/>
</dbReference>
<dbReference type="PANTHER" id="PTHR40065">
    <property type="entry name" value="RNA-BINDING PROTEIN YHBY"/>
    <property type="match status" value="1"/>
</dbReference>
<dbReference type="Proteomes" id="UP000031546">
    <property type="component" value="Unassembled WGS sequence"/>
</dbReference>
<reference evidence="5" key="3">
    <citation type="submission" date="2020-04" db="EMBL/GenBank/DDBJ databases">
        <authorList>
            <person name="Tanveer F."/>
            <person name="Xie Y."/>
            <person name="Shinwari Z.K."/>
        </authorList>
    </citation>
    <scope>NUCLEOTIDE SEQUENCE</scope>
    <source>
        <strain evidence="5">MOSEL-ME25</strain>
    </source>
</reference>
<dbReference type="GeneID" id="77844880"/>
<dbReference type="Pfam" id="PF01985">
    <property type="entry name" value="CRS1_YhbY"/>
    <property type="match status" value="1"/>
</dbReference>